<feature type="transmembrane region" description="Helical" evidence="1">
    <location>
        <begin position="95"/>
        <end position="115"/>
    </location>
</feature>
<organism evidence="2 3">
    <name type="scientific">Candidatus Yanofskybacteria bacterium RIFCSPHIGHO2_01_FULL_39_8b</name>
    <dbReference type="NCBI Taxonomy" id="1802659"/>
    <lineage>
        <taxon>Bacteria</taxon>
        <taxon>Candidatus Yanofskyibacteriota</taxon>
    </lineage>
</organism>
<evidence type="ECO:0000313" key="3">
    <source>
        <dbReference type="Proteomes" id="UP000177594"/>
    </source>
</evidence>
<evidence type="ECO:0000313" key="2">
    <source>
        <dbReference type="EMBL" id="OGM97217.1"/>
    </source>
</evidence>
<dbReference type="AlphaFoldDB" id="A0A1F8E9C2"/>
<feature type="transmembrane region" description="Helical" evidence="1">
    <location>
        <begin position="38"/>
        <end position="64"/>
    </location>
</feature>
<accession>A0A1F8E9C2</accession>
<comment type="caution">
    <text evidence="2">The sequence shown here is derived from an EMBL/GenBank/DDBJ whole genome shotgun (WGS) entry which is preliminary data.</text>
</comment>
<dbReference type="Proteomes" id="UP000177594">
    <property type="component" value="Unassembled WGS sequence"/>
</dbReference>
<keyword evidence="1" id="KW-0472">Membrane</keyword>
<dbReference type="EMBL" id="MGIZ01000057">
    <property type="protein sequence ID" value="OGM97217.1"/>
    <property type="molecule type" value="Genomic_DNA"/>
</dbReference>
<gene>
    <name evidence="2" type="ORF">A2817_01395</name>
</gene>
<keyword evidence="1" id="KW-0812">Transmembrane</keyword>
<name>A0A1F8E9C2_9BACT</name>
<evidence type="ECO:0000256" key="1">
    <source>
        <dbReference type="SAM" id="Phobius"/>
    </source>
</evidence>
<reference evidence="2 3" key="1">
    <citation type="journal article" date="2016" name="Nat. Commun.">
        <title>Thousands of microbial genomes shed light on interconnected biogeochemical processes in an aquifer system.</title>
        <authorList>
            <person name="Anantharaman K."/>
            <person name="Brown C.T."/>
            <person name="Hug L.A."/>
            <person name="Sharon I."/>
            <person name="Castelle C.J."/>
            <person name="Probst A.J."/>
            <person name="Thomas B.C."/>
            <person name="Singh A."/>
            <person name="Wilkins M.J."/>
            <person name="Karaoz U."/>
            <person name="Brodie E.L."/>
            <person name="Williams K.H."/>
            <person name="Hubbard S.S."/>
            <person name="Banfield J.F."/>
        </authorList>
    </citation>
    <scope>NUCLEOTIDE SEQUENCE [LARGE SCALE GENOMIC DNA]</scope>
</reference>
<protein>
    <submittedName>
        <fullName evidence="2">Uncharacterized protein</fullName>
    </submittedName>
</protein>
<proteinExistence type="predicted"/>
<sequence length="120" mass="14033">MVFGVYDERSGRGKDSIIPPEIKGWNWGAFGVTLIWGIYYGAWVVLWGFLLGLIPLVGILWQVYVGMKGNEWAWRKNKWQSVEQFIATQNKWKPWGIVFFILGILPVFLSLFNIFDSFRR</sequence>
<keyword evidence="1" id="KW-1133">Transmembrane helix</keyword>